<dbReference type="GO" id="GO:0003677">
    <property type="term" value="F:DNA binding"/>
    <property type="evidence" value="ECO:0007669"/>
    <property type="project" value="UniProtKB-KW"/>
</dbReference>
<evidence type="ECO:0000256" key="3">
    <source>
        <dbReference type="ARBA" id="ARBA00023242"/>
    </source>
</evidence>
<comment type="subcellular location">
    <subcellularLocation>
        <location evidence="1">Nucleus</location>
    </subcellularLocation>
</comment>
<dbReference type="PANTHER" id="PTHR19303">
    <property type="entry name" value="TRANSPOSON"/>
    <property type="match status" value="1"/>
</dbReference>
<feature type="domain" description="HTH CENPB-type" evidence="5">
    <location>
        <begin position="60"/>
        <end position="136"/>
    </location>
</feature>
<dbReference type="PROSITE" id="PS51253">
    <property type="entry name" value="HTH_CENPB"/>
    <property type="match status" value="1"/>
</dbReference>
<evidence type="ECO:0000313" key="7">
    <source>
        <dbReference type="Proteomes" id="UP001162156"/>
    </source>
</evidence>
<keyword evidence="7" id="KW-1185">Reference proteome</keyword>
<evidence type="ECO:0000256" key="2">
    <source>
        <dbReference type="ARBA" id="ARBA00023125"/>
    </source>
</evidence>
<keyword evidence="3" id="KW-0539">Nucleus</keyword>
<evidence type="ECO:0000313" key="6">
    <source>
        <dbReference type="EMBL" id="KAJ8961312.1"/>
    </source>
</evidence>
<evidence type="ECO:0000256" key="1">
    <source>
        <dbReference type="ARBA" id="ARBA00004123"/>
    </source>
</evidence>
<dbReference type="InterPro" id="IPR006600">
    <property type="entry name" value="HTH_CenpB_DNA-bd_dom"/>
</dbReference>
<organism evidence="6 7">
    <name type="scientific">Rhamnusium bicolor</name>
    <dbReference type="NCBI Taxonomy" id="1586634"/>
    <lineage>
        <taxon>Eukaryota</taxon>
        <taxon>Metazoa</taxon>
        <taxon>Ecdysozoa</taxon>
        <taxon>Arthropoda</taxon>
        <taxon>Hexapoda</taxon>
        <taxon>Insecta</taxon>
        <taxon>Pterygota</taxon>
        <taxon>Neoptera</taxon>
        <taxon>Endopterygota</taxon>
        <taxon>Coleoptera</taxon>
        <taxon>Polyphaga</taxon>
        <taxon>Cucujiformia</taxon>
        <taxon>Chrysomeloidea</taxon>
        <taxon>Cerambycidae</taxon>
        <taxon>Lepturinae</taxon>
        <taxon>Rhagiini</taxon>
        <taxon>Rhamnusium</taxon>
    </lineage>
</organism>
<dbReference type="Pfam" id="PF03184">
    <property type="entry name" value="DDE_1"/>
    <property type="match status" value="1"/>
</dbReference>
<comment type="caution">
    <text evidence="6">The sequence shown here is derived from an EMBL/GenBank/DDBJ whole genome shotgun (WGS) entry which is preliminary data.</text>
</comment>
<dbReference type="SUPFAM" id="SSF46689">
    <property type="entry name" value="Homeodomain-like"/>
    <property type="match status" value="1"/>
</dbReference>
<feature type="compositionally biased region" description="Acidic residues" evidence="4">
    <location>
        <begin position="467"/>
        <end position="485"/>
    </location>
</feature>
<dbReference type="EMBL" id="JANEYF010001620">
    <property type="protein sequence ID" value="KAJ8961312.1"/>
    <property type="molecule type" value="Genomic_DNA"/>
</dbReference>
<dbReference type="InterPro" id="IPR009057">
    <property type="entry name" value="Homeodomain-like_sf"/>
</dbReference>
<dbReference type="GO" id="GO:0005634">
    <property type="term" value="C:nucleus"/>
    <property type="evidence" value="ECO:0007669"/>
    <property type="project" value="UniProtKB-SubCell"/>
</dbReference>
<reference evidence="6" key="1">
    <citation type="journal article" date="2023" name="Insect Mol. Biol.">
        <title>Genome sequencing provides insights into the evolution of gene families encoding plant cell wall-degrading enzymes in longhorned beetles.</title>
        <authorList>
            <person name="Shin N.R."/>
            <person name="Okamura Y."/>
            <person name="Kirsch R."/>
            <person name="Pauchet Y."/>
        </authorList>
    </citation>
    <scope>NUCLEOTIDE SEQUENCE</scope>
    <source>
        <tissue evidence="6">Midgut</tissue>
    </source>
</reference>
<dbReference type="InterPro" id="IPR007889">
    <property type="entry name" value="HTH_Psq"/>
</dbReference>
<feature type="region of interest" description="Disordered" evidence="4">
    <location>
        <begin position="430"/>
        <end position="485"/>
    </location>
</feature>
<evidence type="ECO:0000256" key="4">
    <source>
        <dbReference type="SAM" id="MobiDB-lite"/>
    </source>
</evidence>
<proteinExistence type="predicted"/>
<dbReference type="InterPro" id="IPR036397">
    <property type="entry name" value="RNaseH_sf"/>
</dbReference>
<name>A0AAV8ZAT9_9CUCU</name>
<dbReference type="Gene3D" id="1.10.10.60">
    <property type="entry name" value="Homeodomain-like"/>
    <property type="match status" value="1"/>
</dbReference>
<dbReference type="Proteomes" id="UP001162156">
    <property type="component" value="Unassembled WGS sequence"/>
</dbReference>
<gene>
    <name evidence="6" type="ORF">NQ314_005961</name>
</gene>
<accession>A0AAV8ZAT9</accession>
<dbReference type="AlphaFoldDB" id="A0AAV8ZAT9"/>
<keyword evidence="2" id="KW-0238">DNA-binding</keyword>
<protein>
    <recommendedName>
        <fullName evidence="5">HTH CENPB-type domain-containing protein</fullName>
    </recommendedName>
</protein>
<dbReference type="Gene3D" id="3.30.420.10">
    <property type="entry name" value="Ribonuclease H-like superfamily/Ribonuclease H"/>
    <property type="match status" value="1"/>
</dbReference>
<dbReference type="InterPro" id="IPR004875">
    <property type="entry name" value="DDE_SF_endonuclease_dom"/>
</dbReference>
<dbReference type="PANTHER" id="PTHR19303:SF74">
    <property type="entry name" value="POGO TRANSPOSABLE ELEMENT WITH KRAB DOMAIN"/>
    <property type="match status" value="1"/>
</dbReference>
<dbReference type="Pfam" id="PF05225">
    <property type="entry name" value="HTH_psq"/>
    <property type="match status" value="1"/>
</dbReference>
<sequence length="600" mass="69204">MVRTYSRKLGARRYQDYTPEKLQECLNEIKRGEISHRKAEARYNIPRHTIMNKLKEKHTKLPGKPAVFSKEEEQTFVSYISVMSEFGFPLTTHDLRHVIKSFLDRIGRSVSYFNQNIPGKDWIRSFLQRHPQLTARFAANIKRSRAATDESILREYINNLAEIVRDVPEQNIWNFDETNLTDDPGQKKIICRRGVKYPEKVCNFSKSSTSLMICGSAAGELLPPYVIYKSSQLWTTWTEAGPPKCRYHHTTSGWFDSVTFSDWFVTLLLPRLKKLPGKKVIIADNLSTHLNVDIFERCREANIYFVCLPPNSTHLTQPLDVAFFHPMKVAWRKVLTEWKSTPEGLKNNILPKQAFPMLLRKTLEILEPNIQKNLESGFRKCGIYPCDIEPLLQRIARKETHQAAVNAAFLDILQATRIAYTDSGRLQQKKRKKLNVPAGKSVAHEEIFPEPQTGESFQKQGEHNDDGSSDTTEEELILQDSSDDDFDTYSKKLIEQEQEVEEEDANVPSFKPIVKEVGAYVIFLYEGEQYPGIILSLNNEGANISAMTKSLKAWKWPSRKDELFYVWKDVVGSINQPIAINRRGLFRIPELENNMMRVLK</sequence>
<dbReference type="InterPro" id="IPR050863">
    <property type="entry name" value="CenT-Element_Derived"/>
</dbReference>
<evidence type="ECO:0000259" key="5">
    <source>
        <dbReference type="PROSITE" id="PS51253"/>
    </source>
</evidence>